<feature type="compositionally biased region" description="Low complexity" evidence="9">
    <location>
        <begin position="76"/>
        <end position="89"/>
    </location>
</feature>
<keyword evidence="2" id="KW-0723">Serine/threonine-protein kinase</keyword>
<name>A0A9W9K8G3_9EURO</name>
<feature type="domain" description="Protein kinase" evidence="10">
    <location>
        <begin position="111"/>
        <end position="487"/>
    </location>
</feature>
<dbReference type="PANTHER" id="PTHR24343">
    <property type="entry name" value="SERINE/THREONINE KINASE"/>
    <property type="match status" value="1"/>
</dbReference>
<dbReference type="GO" id="GO:0005829">
    <property type="term" value="C:cytosol"/>
    <property type="evidence" value="ECO:0007669"/>
    <property type="project" value="TreeGrafter"/>
</dbReference>
<evidence type="ECO:0000256" key="6">
    <source>
        <dbReference type="ARBA" id="ARBA00022840"/>
    </source>
</evidence>
<evidence type="ECO:0000256" key="9">
    <source>
        <dbReference type="SAM" id="MobiDB-lite"/>
    </source>
</evidence>
<protein>
    <recommendedName>
        <fullName evidence="1">non-specific serine/threonine protein kinase</fullName>
        <ecNumber evidence="1">2.7.11.1</ecNumber>
    </recommendedName>
</protein>
<dbReference type="EC" id="2.7.11.1" evidence="1"/>
<dbReference type="PROSITE" id="PS50011">
    <property type="entry name" value="PROTEIN_KINASE_DOM"/>
    <property type="match status" value="1"/>
</dbReference>
<keyword evidence="4" id="KW-0547">Nucleotide-binding</keyword>
<reference evidence="11" key="1">
    <citation type="submission" date="2022-11" db="EMBL/GenBank/DDBJ databases">
        <authorList>
            <person name="Petersen C."/>
        </authorList>
    </citation>
    <scope>NUCLEOTIDE SEQUENCE</scope>
    <source>
        <strain evidence="11">IBT 30069</strain>
    </source>
</reference>
<gene>
    <name evidence="11" type="ORF">N7456_007679</name>
</gene>
<dbReference type="EMBL" id="JAPQKH010000005">
    <property type="protein sequence ID" value="KAJ5096958.1"/>
    <property type="molecule type" value="Genomic_DNA"/>
</dbReference>
<evidence type="ECO:0000256" key="1">
    <source>
        <dbReference type="ARBA" id="ARBA00012513"/>
    </source>
</evidence>
<dbReference type="GO" id="GO:0030003">
    <property type="term" value="P:intracellular monoatomic cation homeostasis"/>
    <property type="evidence" value="ECO:0007669"/>
    <property type="project" value="TreeGrafter"/>
</dbReference>
<dbReference type="InterPro" id="IPR000719">
    <property type="entry name" value="Prot_kinase_dom"/>
</dbReference>
<evidence type="ECO:0000256" key="7">
    <source>
        <dbReference type="ARBA" id="ARBA00047899"/>
    </source>
</evidence>
<dbReference type="Gene3D" id="1.10.510.10">
    <property type="entry name" value="Transferase(Phosphotransferase) domain 1"/>
    <property type="match status" value="2"/>
</dbReference>
<keyword evidence="5" id="KW-0418">Kinase</keyword>
<dbReference type="Proteomes" id="UP001149165">
    <property type="component" value="Unassembled WGS sequence"/>
</dbReference>
<evidence type="ECO:0000256" key="8">
    <source>
        <dbReference type="ARBA" id="ARBA00048679"/>
    </source>
</evidence>
<dbReference type="GO" id="GO:0004674">
    <property type="term" value="F:protein serine/threonine kinase activity"/>
    <property type="evidence" value="ECO:0007669"/>
    <property type="project" value="UniProtKB-KW"/>
</dbReference>
<feature type="compositionally biased region" description="Low complexity" evidence="9">
    <location>
        <begin position="314"/>
        <end position="324"/>
    </location>
</feature>
<evidence type="ECO:0000259" key="10">
    <source>
        <dbReference type="PROSITE" id="PS50011"/>
    </source>
</evidence>
<dbReference type="OrthoDB" id="4062651at2759"/>
<evidence type="ECO:0000256" key="5">
    <source>
        <dbReference type="ARBA" id="ARBA00022777"/>
    </source>
</evidence>
<dbReference type="SUPFAM" id="SSF56112">
    <property type="entry name" value="Protein kinase-like (PK-like)"/>
    <property type="match status" value="1"/>
</dbReference>
<feature type="region of interest" description="Disordered" evidence="9">
    <location>
        <begin position="302"/>
        <end position="324"/>
    </location>
</feature>
<dbReference type="GO" id="GO:0005524">
    <property type="term" value="F:ATP binding"/>
    <property type="evidence" value="ECO:0007669"/>
    <property type="project" value="UniProtKB-KW"/>
</dbReference>
<evidence type="ECO:0000256" key="2">
    <source>
        <dbReference type="ARBA" id="ARBA00022527"/>
    </source>
</evidence>
<dbReference type="PANTHER" id="PTHR24343:SF558">
    <property type="entry name" value="PROTEIN KINASE DOMAIN-CONTAINING PROTEIN"/>
    <property type="match status" value="1"/>
</dbReference>
<comment type="catalytic activity">
    <reaction evidence="7">
        <text>L-threonyl-[protein] + ATP = O-phospho-L-threonyl-[protein] + ADP + H(+)</text>
        <dbReference type="Rhea" id="RHEA:46608"/>
        <dbReference type="Rhea" id="RHEA-COMP:11060"/>
        <dbReference type="Rhea" id="RHEA-COMP:11605"/>
        <dbReference type="ChEBI" id="CHEBI:15378"/>
        <dbReference type="ChEBI" id="CHEBI:30013"/>
        <dbReference type="ChEBI" id="CHEBI:30616"/>
        <dbReference type="ChEBI" id="CHEBI:61977"/>
        <dbReference type="ChEBI" id="CHEBI:456216"/>
        <dbReference type="EC" id="2.7.11.1"/>
    </reaction>
</comment>
<evidence type="ECO:0000313" key="11">
    <source>
        <dbReference type="EMBL" id="KAJ5096958.1"/>
    </source>
</evidence>
<keyword evidence="3" id="KW-0808">Transferase</keyword>
<evidence type="ECO:0000256" key="4">
    <source>
        <dbReference type="ARBA" id="ARBA00022741"/>
    </source>
</evidence>
<comment type="caution">
    <text evidence="11">The sequence shown here is derived from an EMBL/GenBank/DDBJ whole genome shotgun (WGS) entry which is preliminary data.</text>
</comment>
<reference evidence="11" key="2">
    <citation type="journal article" date="2023" name="IMA Fungus">
        <title>Comparative genomic study of the Penicillium genus elucidates a diverse pangenome and 15 lateral gene transfer events.</title>
        <authorList>
            <person name="Petersen C."/>
            <person name="Sorensen T."/>
            <person name="Nielsen M.R."/>
            <person name="Sondergaard T.E."/>
            <person name="Sorensen J.L."/>
            <person name="Fitzpatrick D.A."/>
            <person name="Frisvad J.C."/>
            <person name="Nielsen K.L."/>
        </authorList>
    </citation>
    <scope>NUCLEOTIDE SEQUENCE</scope>
    <source>
        <strain evidence="11">IBT 30069</strain>
    </source>
</reference>
<dbReference type="Pfam" id="PF00069">
    <property type="entry name" value="Pkinase"/>
    <property type="match status" value="1"/>
</dbReference>
<dbReference type="AlphaFoldDB" id="A0A9W9K8G3"/>
<proteinExistence type="predicted"/>
<keyword evidence="6" id="KW-0067">ATP-binding</keyword>
<evidence type="ECO:0000313" key="12">
    <source>
        <dbReference type="Proteomes" id="UP001149165"/>
    </source>
</evidence>
<feature type="region of interest" description="Disordered" evidence="9">
    <location>
        <begin position="59"/>
        <end position="89"/>
    </location>
</feature>
<keyword evidence="12" id="KW-1185">Reference proteome</keyword>
<organism evidence="11 12">
    <name type="scientific">Penicillium angulare</name>
    <dbReference type="NCBI Taxonomy" id="116970"/>
    <lineage>
        <taxon>Eukaryota</taxon>
        <taxon>Fungi</taxon>
        <taxon>Dikarya</taxon>
        <taxon>Ascomycota</taxon>
        <taxon>Pezizomycotina</taxon>
        <taxon>Eurotiomycetes</taxon>
        <taxon>Eurotiomycetidae</taxon>
        <taxon>Eurotiales</taxon>
        <taxon>Aspergillaceae</taxon>
        <taxon>Penicillium</taxon>
    </lineage>
</organism>
<dbReference type="SMART" id="SM00220">
    <property type="entry name" value="S_TKc"/>
    <property type="match status" value="1"/>
</dbReference>
<dbReference type="InterPro" id="IPR011009">
    <property type="entry name" value="Kinase-like_dom_sf"/>
</dbReference>
<evidence type="ECO:0000256" key="3">
    <source>
        <dbReference type="ARBA" id="ARBA00022679"/>
    </source>
</evidence>
<sequence length="500" mass="55740">MKDTRRIPDSWTAVAVHDGPSDPITHHHYVTHAKWSQEDPNTAAKRGWPGFRNVHRSLPLSSIPTEERPLMRPANTTASGSESESETAALNQLQLEVPVPEPVLPFTDKYGRCLDILHYGTNSTVRLHQNKTFIYPSPGSGSPSKSQQSSLVAVKVYRYNILNSSHHDNTPHTFPSSYCSSSSISKSAISNLHPTHPNILSITDLLHNERQELCLVMPYCAGGDLHELISRSGSTLPKTEADCITAQILRALSFLHAHDTAHRDIRLETILLTEHGAVKLAGFGDGHIRRLWSTCASANTNTTEESFRPRSHSHPSSSSNTTSTHLSSSAPWSFSLPWLFGSSSRPTPNTHISRPTDVANAYSTASFPGMSLPYIPPEGFKCRSRSHTAFKLREDSDEEDNDPRPADIWATAIIYLTLITGRLAWRTARPMGEDPRYLEYLHGRRSEDGYPPIEALGRRRRNAIYGMLHPVARKRITAVQMLELEWMSRVEVCEAGEMGY</sequence>
<accession>A0A9W9K8G3</accession>
<comment type="catalytic activity">
    <reaction evidence="8">
        <text>L-seryl-[protein] + ATP = O-phospho-L-seryl-[protein] + ADP + H(+)</text>
        <dbReference type="Rhea" id="RHEA:17989"/>
        <dbReference type="Rhea" id="RHEA-COMP:9863"/>
        <dbReference type="Rhea" id="RHEA-COMP:11604"/>
        <dbReference type="ChEBI" id="CHEBI:15378"/>
        <dbReference type="ChEBI" id="CHEBI:29999"/>
        <dbReference type="ChEBI" id="CHEBI:30616"/>
        <dbReference type="ChEBI" id="CHEBI:83421"/>
        <dbReference type="ChEBI" id="CHEBI:456216"/>
        <dbReference type="EC" id="2.7.11.1"/>
    </reaction>
</comment>